<feature type="transmembrane region" description="Helical" evidence="7">
    <location>
        <begin position="463"/>
        <end position="483"/>
    </location>
</feature>
<dbReference type="OrthoDB" id="9770347at2"/>
<dbReference type="PANTHER" id="PTHR30250">
    <property type="entry name" value="PST FAMILY PREDICTED COLANIC ACID TRANSPORTER"/>
    <property type="match status" value="1"/>
</dbReference>
<proteinExistence type="inferred from homology"/>
<keyword evidence="3" id="KW-1003">Cell membrane</keyword>
<evidence type="ECO:0000256" key="4">
    <source>
        <dbReference type="ARBA" id="ARBA00022692"/>
    </source>
</evidence>
<dbReference type="Pfam" id="PF13440">
    <property type="entry name" value="Polysacc_synt_3"/>
    <property type="match status" value="1"/>
</dbReference>
<comment type="subcellular location">
    <subcellularLocation>
        <location evidence="1">Cell membrane</location>
        <topology evidence="1">Multi-pass membrane protein</topology>
    </subcellularLocation>
</comment>
<feature type="transmembrane region" description="Helical" evidence="7">
    <location>
        <begin position="65"/>
        <end position="89"/>
    </location>
</feature>
<feature type="transmembrane region" description="Helical" evidence="7">
    <location>
        <begin position="403"/>
        <end position="425"/>
    </location>
</feature>
<dbReference type="PANTHER" id="PTHR30250:SF10">
    <property type="entry name" value="LIPOPOLYSACCHARIDE BIOSYNTHESIS PROTEIN WZXC"/>
    <property type="match status" value="1"/>
</dbReference>
<dbReference type="STRING" id="388950.GCA_001611675_00115"/>
<feature type="transmembrane region" description="Helical" evidence="7">
    <location>
        <begin position="376"/>
        <end position="397"/>
    </location>
</feature>
<evidence type="ECO:0000313" key="8">
    <source>
        <dbReference type="EMBL" id="SFU47883.1"/>
    </source>
</evidence>
<dbReference type="GO" id="GO:0005886">
    <property type="term" value="C:plasma membrane"/>
    <property type="evidence" value="ECO:0007669"/>
    <property type="project" value="UniProtKB-SubCell"/>
</dbReference>
<reference evidence="9" key="1">
    <citation type="submission" date="2016-10" db="EMBL/GenBank/DDBJ databases">
        <authorList>
            <person name="Varghese N."/>
        </authorList>
    </citation>
    <scope>NUCLEOTIDE SEQUENCE [LARGE SCALE GENOMIC DNA]</scope>
    <source>
        <strain evidence="9">DSM 18820</strain>
    </source>
</reference>
<feature type="transmembrane region" description="Helical" evidence="7">
    <location>
        <begin position="41"/>
        <end position="59"/>
    </location>
</feature>
<accession>A0A1I7GHH3</accession>
<dbReference type="CDD" id="cd13127">
    <property type="entry name" value="MATE_tuaB_like"/>
    <property type="match status" value="1"/>
</dbReference>
<evidence type="ECO:0000256" key="3">
    <source>
        <dbReference type="ARBA" id="ARBA00022475"/>
    </source>
</evidence>
<dbReference type="InterPro" id="IPR050833">
    <property type="entry name" value="Poly_Biosynth_Transport"/>
</dbReference>
<dbReference type="EMBL" id="FPCA01000001">
    <property type="protein sequence ID" value="SFU47883.1"/>
    <property type="molecule type" value="Genomic_DNA"/>
</dbReference>
<evidence type="ECO:0000256" key="6">
    <source>
        <dbReference type="ARBA" id="ARBA00023136"/>
    </source>
</evidence>
<keyword evidence="6 7" id="KW-0472">Membrane</keyword>
<dbReference type="RefSeq" id="WP_068836358.1">
    <property type="nucleotide sequence ID" value="NZ_BMXC01000001.1"/>
</dbReference>
<organism evidence="8 9">
    <name type="scientific">Pontibacter akesuensis</name>
    <dbReference type="NCBI Taxonomy" id="388950"/>
    <lineage>
        <taxon>Bacteria</taxon>
        <taxon>Pseudomonadati</taxon>
        <taxon>Bacteroidota</taxon>
        <taxon>Cytophagia</taxon>
        <taxon>Cytophagales</taxon>
        <taxon>Hymenobacteraceae</taxon>
        <taxon>Pontibacter</taxon>
    </lineage>
</organism>
<feature type="transmembrane region" description="Helical" evidence="7">
    <location>
        <begin position="191"/>
        <end position="212"/>
    </location>
</feature>
<evidence type="ECO:0000256" key="5">
    <source>
        <dbReference type="ARBA" id="ARBA00022989"/>
    </source>
</evidence>
<evidence type="ECO:0000313" key="9">
    <source>
        <dbReference type="Proteomes" id="UP000182491"/>
    </source>
</evidence>
<sequence length="507" mass="55747">MQAEIIEDSAKQEKWFSTKHLNGNLKSHSVKGGFSTIGGQLVSFLLNISSTVFMARLLSPEDYGLVAMVTAITGFVVIFKDMGLSAAVIQREHIDQKQVSAVFWINAGISLGIGLIIAALAPFLVDFYKEPRLLDITLVFAASIFVTGLSLQHNALMKRQMKFQALSMIQIGCTAVSVLLGILLAWLGFGYWAIVAYMVLNPVISVAVLWLTCDWRPSFSVKALEVGALLRFGAGITGFDMVNYFSRNMDYVLIGRYVGSGALGVYTKAYQLLLLPITQLRDPLNSVALPALSSLQNDKYKYQAFYRRFLFTLSFFSMPLVVFMAVYAEELILTVLGNQWVAAGPIFRLLAFAAFIQPSLSTIGLVLITSGMVKRYFWWGVINAVVVVTAFFIGVQWGVQGVAIAYAVVTYLLLFPALLFCFRQVPVTTAMFLKEISLPALFSLASGAAMFLFKLNFGQLPDIALCAAGFAVGAACYLLAWCISKQSRAKANQIFDIASTLMNRFKV</sequence>
<comment type="similarity">
    <text evidence="2">Belongs to the polysaccharide synthase family.</text>
</comment>
<gene>
    <name evidence="8" type="ORF">SAMN04487941_1016</name>
</gene>
<feature type="transmembrane region" description="Helical" evidence="7">
    <location>
        <begin position="347"/>
        <end position="369"/>
    </location>
</feature>
<feature type="transmembrane region" description="Helical" evidence="7">
    <location>
        <begin position="101"/>
        <end position="121"/>
    </location>
</feature>
<feature type="transmembrane region" description="Helical" evidence="7">
    <location>
        <begin position="133"/>
        <end position="151"/>
    </location>
</feature>
<keyword evidence="4 7" id="KW-0812">Transmembrane</keyword>
<evidence type="ECO:0000256" key="7">
    <source>
        <dbReference type="SAM" id="Phobius"/>
    </source>
</evidence>
<name>A0A1I7GHH3_9BACT</name>
<dbReference type="Proteomes" id="UP000182491">
    <property type="component" value="Unassembled WGS sequence"/>
</dbReference>
<protein>
    <submittedName>
        <fullName evidence="8">Membrane protein involved in the export of O-antigen and teichoic acid</fullName>
    </submittedName>
</protein>
<evidence type="ECO:0000256" key="2">
    <source>
        <dbReference type="ARBA" id="ARBA00007430"/>
    </source>
</evidence>
<dbReference type="AlphaFoldDB" id="A0A1I7GHH3"/>
<feature type="transmembrane region" description="Helical" evidence="7">
    <location>
        <begin position="309"/>
        <end position="327"/>
    </location>
</feature>
<feature type="transmembrane region" description="Helical" evidence="7">
    <location>
        <begin position="163"/>
        <end position="185"/>
    </location>
</feature>
<keyword evidence="5 7" id="KW-1133">Transmembrane helix</keyword>
<feature type="transmembrane region" description="Helical" evidence="7">
    <location>
        <begin position="437"/>
        <end position="457"/>
    </location>
</feature>
<evidence type="ECO:0000256" key="1">
    <source>
        <dbReference type="ARBA" id="ARBA00004651"/>
    </source>
</evidence>
<keyword evidence="9" id="KW-1185">Reference proteome</keyword>